<feature type="region of interest" description="Disordered" evidence="1">
    <location>
        <begin position="230"/>
        <end position="283"/>
    </location>
</feature>
<dbReference type="Gene3D" id="1.20.5.170">
    <property type="match status" value="1"/>
</dbReference>
<sequence length="410" mass="44151">MSITTIIRPLQSPVEFRSHPSMSNQSNPSISSVKTTPSYEGQSSDADSKRTVTNPAGAATNSAAAPTSTAAAAQNPNAGQPGAKRRPSRAGTRSVSTLTAAQLERKRANDREAQRAIRQRTKDHIENLERRVAELTARESASGKIDEILSRNQDLEQENAILRQRLNHALAAMGQGGYTDNNGLPSESSILASAGTNSPTNRIHIMNQSRPSSTPTARNVPSVTAANAPSIASQADQWHHAHANPHAHAGYSNAPTSTGADSAPAVEVAAPPDPMRWSPHGQHVNAPVSVAENSMHPVDSSVQHSMGYGYVMDTNSRPLQSQYEPQSQQLGYSSHLPVSNPAPPPPSYHDQRHLAVQMPNPQPSYQQYPQPQGYIPSSSQHGDNVPLMQRPLMDNQQMMYSIPSNVKPEQ</sequence>
<feature type="region of interest" description="Disordered" evidence="1">
    <location>
        <begin position="1"/>
        <end position="114"/>
    </location>
</feature>
<feature type="compositionally biased region" description="Polar residues" evidence="1">
    <location>
        <begin position="320"/>
        <end position="332"/>
    </location>
</feature>
<dbReference type="InterPro" id="IPR046347">
    <property type="entry name" value="bZIP_sf"/>
</dbReference>
<protein>
    <recommendedName>
        <fullName evidence="4">BZIP transcription factor</fullName>
    </recommendedName>
</protein>
<reference evidence="2 3" key="1">
    <citation type="submission" date="2024-04" db="EMBL/GenBank/DDBJ databases">
        <title>Phyllosticta paracitricarpa is synonymous to the EU quarantine fungus P. citricarpa based on phylogenomic analyses.</title>
        <authorList>
            <consortium name="Lawrence Berkeley National Laboratory"/>
            <person name="Van Ingen-Buijs V.A."/>
            <person name="Van Westerhoven A.C."/>
            <person name="Haridas S."/>
            <person name="Skiadas P."/>
            <person name="Martin F."/>
            <person name="Groenewald J.Z."/>
            <person name="Crous P.W."/>
            <person name="Seidl M.F."/>
        </authorList>
    </citation>
    <scope>NUCLEOTIDE SEQUENCE [LARGE SCALE GENOMIC DNA]</scope>
    <source>
        <strain evidence="2 3">CBS 123371</strain>
    </source>
</reference>
<keyword evidence="3" id="KW-1185">Reference proteome</keyword>
<dbReference type="CDD" id="cd14688">
    <property type="entry name" value="bZIP_YAP"/>
    <property type="match status" value="1"/>
</dbReference>
<accession>A0ABR1KSG1</accession>
<feature type="compositionally biased region" description="Low complexity" evidence="1">
    <location>
        <begin position="260"/>
        <end position="270"/>
    </location>
</feature>
<proteinExistence type="predicted"/>
<name>A0ABR1KSG1_9PEZI</name>
<feature type="compositionally biased region" description="Basic and acidic residues" evidence="1">
    <location>
        <begin position="103"/>
        <end position="114"/>
    </location>
</feature>
<gene>
    <name evidence="2" type="ORF">IWZ03DRAFT_139017</name>
</gene>
<feature type="region of interest" description="Disordered" evidence="1">
    <location>
        <begin position="320"/>
        <end position="389"/>
    </location>
</feature>
<dbReference type="Proteomes" id="UP001363622">
    <property type="component" value="Unassembled WGS sequence"/>
</dbReference>
<dbReference type="PANTHER" id="PTHR37012:SF2">
    <property type="entry name" value="BZIP DOMAIN-CONTAINING PROTEIN-RELATED"/>
    <property type="match status" value="1"/>
</dbReference>
<evidence type="ECO:0008006" key="4">
    <source>
        <dbReference type="Google" id="ProtNLM"/>
    </source>
</evidence>
<evidence type="ECO:0000256" key="1">
    <source>
        <dbReference type="SAM" id="MobiDB-lite"/>
    </source>
</evidence>
<evidence type="ECO:0000313" key="2">
    <source>
        <dbReference type="EMBL" id="KAK7520469.1"/>
    </source>
</evidence>
<feature type="compositionally biased region" description="Polar residues" evidence="1">
    <location>
        <begin position="91"/>
        <end position="100"/>
    </location>
</feature>
<evidence type="ECO:0000313" key="3">
    <source>
        <dbReference type="Proteomes" id="UP001363622"/>
    </source>
</evidence>
<feature type="compositionally biased region" description="Low complexity" evidence="1">
    <location>
        <begin position="53"/>
        <end position="82"/>
    </location>
</feature>
<organism evidence="2 3">
    <name type="scientific">Phyllosticta citriasiana</name>
    <dbReference type="NCBI Taxonomy" id="595635"/>
    <lineage>
        <taxon>Eukaryota</taxon>
        <taxon>Fungi</taxon>
        <taxon>Dikarya</taxon>
        <taxon>Ascomycota</taxon>
        <taxon>Pezizomycotina</taxon>
        <taxon>Dothideomycetes</taxon>
        <taxon>Dothideomycetes incertae sedis</taxon>
        <taxon>Botryosphaeriales</taxon>
        <taxon>Phyllostictaceae</taxon>
        <taxon>Phyllosticta</taxon>
    </lineage>
</organism>
<dbReference type="SUPFAM" id="SSF57959">
    <property type="entry name" value="Leucine zipper domain"/>
    <property type="match status" value="1"/>
</dbReference>
<feature type="compositionally biased region" description="Low complexity" evidence="1">
    <location>
        <begin position="363"/>
        <end position="380"/>
    </location>
</feature>
<feature type="compositionally biased region" description="Low complexity" evidence="1">
    <location>
        <begin position="20"/>
        <end position="32"/>
    </location>
</feature>
<feature type="compositionally biased region" description="Polar residues" evidence="1">
    <location>
        <begin position="33"/>
        <end position="45"/>
    </location>
</feature>
<dbReference type="PANTHER" id="PTHR37012">
    <property type="entry name" value="B-ZIP TRANSCRIPTION FACTOR (EUROFUNG)-RELATED"/>
    <property type="match status" value="1"/>
</dbReference>
<dbReference type="EMBL" id="JBBPHU010000003">
    <property type="protein sequence ID" value="KAK7520469.1"/>
    <property type="molecule type" value="Genomic_DNA"/>
</dbReference>
<comment type="caution">
    <text evidence="2">The sequence shown here is derived from an EMBL/GenBank/DDBJ whole genome shotgun (WGS) entry which is preliminary data.</text>
</comment>